<accession>A0A177IAZ6</accession>
<comment type="caution">
    <text evidence="1">The sequence shown here is derived from an EMBL/GenBank/DDBJ whole genome shotgun (WGS) entry which is preliminary data.</text>
</comment>
<evidence type="ECO:0000313" key="1">
    <source>
        <dbReference type="EMBL" id="OAH25904.1"/>
    </source>
</evidence>
<dbReference type="Proteomes" id="UP000076947">
    <property type="component" value="Unassembled WGS sequence"/>
</dbReference>
<reference evidence="2" key="1">
    <citation type="submission" date="2016-02" db="EMBL/GenBank/DDBJ databases">
        <authorList>
            <person name="Kaur G."/>
            <person name="Nair G.R."/>
            <person name="Mayilraj S."/>
        </authorList>
    </citation>
    <scope>NUCLEOTIDE SEQUENCE [LARGE SCALE GENOMIC DNA]</scope>
    <source>
        <strain evidence="2">GA-15</strain>
    </source>
</reference>
<organism evidence="1 2">
    <name type="scientific">Corynebacterium stationis</name>
    <dbReference type="NCBI Taxonomy" id="1705"/>
    <lineage>
        <taxon>Bacteria</taxon>
        <taxon>Bacillati</taxon>
        <taxon>Actinomycetota</taxon>
        <taxon>Actinomycetes</taxon>
        <taxon>Mycobacteriales</taxon>
        <taxon>Corynebacteriaceae</taxon>
        <taxon>Corynebacterium</taxon>
    </lineage>
</organism>
<dbReference type="OrthoDB" id="4415055at2"/>
<name>A0A177IAZ6_9CORY</name>
<dbReference type="EMBL" id="LSTQ01000024">
    <property type="protein sequence ID" value="OAH25904.1"/>
    <property type="molecule type" value="Genomic_DNA"/>
</dbReference>
<proteinExistence type="predicted"/>
<evidence type="ECO:0000313" key="2">
    <source>
        <dbReference type="Proteomes" id="UP000076947"/>
    </source>
</evidence>
<dbReference type="RefSeq" id="WP_066840233.1">
    <property type="nucleotide sequence ID" value="NZ_CAJUDP010000019.1"/>
</dbReference>
<sequence length="226" mass="24635">MNDPTRLDEVLRAVKGAWAGQPDLSLPTLMAMAATQGIGWGSSDDELVDYLAELAQQYPAELKPGDLADGSGYMLSLMDNAMSISLIDAHVIVHTPHRKQTVVWKFASFRTMSPGFPLVITDGEGIDHRLGVIERIIRMDIQQKRESLQGLTRAKIGDVVHVVTTDDGTTIRLSRRVDIVAAARRSLEVESQQWTRVVQHSPLIIELAGGTTMNLGTPATVLLAAT</sequence>
<keyword evidence="2" id="KW-1185">Reference proteome</keyword>
<dbReference type="AlphaFoldDB" id="A0A177IAZ6"/>
<gene>
    <name evidence="1" type="ORF">AYJ05_00150</name>
</gene>
<protein>
    <submittedName>
        <fullName evidence="1">Uncharacterized protein</fullName>
    </submittedName>
</protein>